<keyword evidence="2" id="KW-1185">Reference proteome</keyword>
<evidence type="ECO:0000313" key="2">
    <source>
        <dbReference type="Proteomes" id="UP001557465"/>
    </source>
</evidence>
<protein>
    <submittedName>
        <fullName evidence="1">Uncharacterized protein</fullName>
    </submittedName>
</protein>
<evidence type="ECO:0000313" key="1">
    <source>
        <dbReference type="EMBL" id="MEX1663725.1"/>
    </source>
</evidence>
<organism evidence="1 2">
    <name type="scientific">Thioclava arctica</name>
    <dbReference type="NCBI Taxonomy" id="3238301"/>
    <lineage>
        <taxon>Bacteria</taxon>
        <taxon>Pseudomonadati</taxon>
        <taxon>Pseudomonadota</taxon>
        <taxon>Alphaproteobacteria</taxon>
        <taxon>Rhodobacterales</taxon>
        <taxon>Paracoccaceae</taxon>
        <taxon>Thioclava</taxon>
    </lineage>
</organism>
<accession>A0ABV3TR17</accession>
<name>A0ABV3TR17_9RHOB</name>
<dbReference type="EMBL" id="JBFRYC010000026">
    <property type="protein sequence ID" value="MEX1663725.1"/>
    <property type="molecule type" value="Genomic_DNA"/>
</dbReference>
<proteinExistence type="predicted"/>
<comment type="caution">
    <text evidence="1">The sequence shown here is derived from an EMBL/GenBank/DDBJ whole genome shotgun (WGS) entry which is preliminary data.</text>
</comment>
<sequence length="40" mass="4689">MIGKLVEKRACAPRRVEHMSGHPVCEMRDDLGRQIRGRHY</sequence>
<dbReference type="RefSeq" id="WP_368393229.1">
    <property type="nucleotide sequence ID" value="NZ_JBFRYC010000026.1"/>
</dbReference>
<dbReference type="Proteomes" id="UP001557465">
    <property type="component" value="Unassembled WGS sequence"/>
</dbReference>
<reference evidence="1 2" key="1">
    <citation type="journal article" date="2011" name="Int. J. Syst. Evol. Microbiol.">
        <title>Zhongshania antarctica gen. nov., sp. nov. and Zhongshania guokunii sp. nov., gammaproteobacteria respectively isolated from coastal attached (fast) ice and surface seawater of the Antarctic.</title>
        <authorList>
            <person name="Li H.J."/>
            <person name="Zhang X.Y."/>
            <person name="Chen C.X."/>
            <person name="Zhang Y.J."/>
            <person name="Gao Z.M."/>
            <person name="Yu Y."/>
            <person name="Chen X.L."/>
            <person name="Chen B."/>
            <person name="Zhang Y.Z."/>
        </authorList>
    </citation>
    <scope>NUCLEOTIDE SEQUENCE [LARGE SCALE GENOMIC DNA]</scope>
    <source>
        <strain evidence="1 2">15-R06ZXC-3</strain>
    </source>
</reference>
<gene>
    <name evidence="1" type="ORF">AB4874_19265</name>
</gene>